<comment type="caution">
    <text evidence="1">The sequence shown here is derived from an EMBL/GenBank/DDBJ whole genome shotgun (WGS) entry which is preliminary data.</text>
</comment>
<keyword evidence="2" id="KW-1185">Reference proteome</keyword>
<reference evidence="1 2" key="1">
    <citation type="journal article" date="2022" name="Hortic Res">
        <title>A haplotype resolved chromosomal level avocado genome allows analysis of novel avocado genes.</title>
        <authorList>
            <person name="Nath O."/>
            <person name="Fletcher S.J."/>
            <person name="Hayward A."/>
            <person name="Shaw L.M."/>
            <person name="Masouleh A.K."/>
            <person name="Furtado A."/>
            <person name="Henry R.J."/>
            <person name="Mitter N."/>
        </authorList>
    </citation>
    <scope>NUCLEOTIDE SEQUENCE [LARGE SCALE GENOMIC DNA]</scope>
    <source>
        <strain evidence="2">cv. Hass</strain>
    </source>
</reference>
<dbReference type="Proteomes" id="UP001234297">
    <property type="component" value="Chromosome 2"/>
</dbReference>
<sequence>MRLPKRELCFWVFLLFLVCSCPKILAQDLVNATIIVNGTYTIAETDDNFVCVTLDWWPPEKCNYYQCPWGNSSALNLDLHHPILAKAIRALNPLRIRVGGSLQDQLVYDVGNLGFPCHPFRKMKDGMWKFSEGCLGMDRWDELNQLFNKTGVIVTFGLNALYGRHKIGKGVYGDVYGGAWNSSNTRSFINYTISKGYRVDSWELGNELSNGFGASVDGGAEQYGKDLITLKAILRDLYKGSHQQPLLLAPGGFYDQKWYNKLLQVSGTNVADVLTHHIYNLGAGDDPHVKSKILDPHYLSQISEIYKELQLTIQRHGPWATAWVGESGGAYNSGGRLVANHFVYSFCTLLWHRLMGKGVLGTNFSGSSYLRTYAHCSKGKAGVTLLLINLSNTTEFHVTIQNGMNINLHKGEANHREGSSVDILKKFVTWIGKKASDGSVKRQEYHLTPKDGNLLSRTMVLNGNPLVLSENGNIPALDPVLVDAKLPTSLAPYSIAFVTLPNFKAPACA</sequence>
<name>A0ACC2MF50_PERAE</name>
<evidence type="ECO:0000313" key="1">
    <source>
        <dbReference type="EMBL" id="KAJ8643979.1"/>
    </source>
</evidence>
<evidence type="ECO:0000313" key="2">
    <source>
        <dbReference type="Proteomes" id="UP001234297"/>
    </source>
</evidence>
<organism evidence="1 2">
    <name type="scientific">Persea americana</name>
    <name type="common">Avocado</name>
    <dbReference type="NCBI Taxonomy" id="3435"/>
    <lineage>
        <taxon>Eukaryota</taxon>
        <taxon>Viridiplantae</taxon>
        <taxon>Streptophyta</taxon>
        <taxon>Embryophyta</taxon>
        <taxon>Tracheophyta</taxon>
        <taxon>Spermatophyta</taxon>
        <taxon>Magnoliopsida</taxon>
        <taxon>Magnoliidae</taxon>
        <taxon>Laurales</taxon>
        <taxon>Lauraceae</taxon>
        <taxon>Persea</taxon>
    </lineage>
</organism>
<dbReference type="EMBL" id="CM056810">
    <property type="protein sequence ID" value="KAJ8643979.1"/>
    <property type="molecule type" value="Genomic_DNA"/>
</dbReference>
<gene>
    <name evidence="1" type="ORF">MRB53_005727</name>
</gene>
<protein>
    <submittedName>
        <fullName evidence="1">Uncharacterized protein</fullName>
    </submittedName>
</protein>
<accession>A0ACC2MF50</accession>
<proteinExistence type="predicted"/>